<evidence type="ECO:0000313" key="2">
    <source>
        <dbReference type="Proteomes" id="UP001147653"/>
    </source>
</evidence>
<dbReference type="EMBL" id="JAPDDP010000068">
    <property type="protein sequence ID" value="MDA0184113.1"/>
    <property type="molecule type" value="Genomic_DNA"/>
</dbReference>
<proteinExistence type="predicted"/>
<accession>A0A9X3SAW3</accession>
<dbReference type="Proteomes" id="UP001147653">
    <property type="component" value="Unassembled WGS sequence"/>
</dbReference>
<keyword evidence="2" id="KW-1185">Reference proteome</keyword>
<sequence>MKHFLLTFNLVEGRVTELKTFADSAAAGRAYVHAERKNAGDPDREIVLVGADSLATLKMTHAHYFGDEAGESTSPYLAGV</sequence>
<name>A0A9X3SAW3_9ACTN</name>
<organism evidence="1 2">
    <name type="scientific">Solirubrobacter phytolaccae</name>
    <dbReference type="NCBI Taxonomy" id="1404360"/>
    <lineage>
        <taxon>Bacteria</taxon>
        <taxon>Bacillati</taxon>
        <taxon>Actinomycetota</taxon>
        <taxon>Thermoleophilia</taxon>
        <taxon>Solirubrobacterales</taxon>
        <taxon>Solirubrobacteraceae</taxon>
        <taxon>Solirubrobacter</taxon>
    </lineage>
</organism>
<comment type="caution">
    <text evidence="1">The sequence shown here is derived from an EMBL/GenBank/DDBJ whole genome shotgun (WGS) entry which is preliminary data.</text>
</comment>
<gene>
    <name evidence="1" type="ORF">OJ997_27640</name>
</gene>
<reference evidence="1" key="1">
    <citation type="submission" date="2022-10" db="EMBL/GenBank/DDBJ databases">
        <title>The WGS of Solirubrobacter phytolaccae KCTC 29190.</title>
        <authorList>
            <person name="Jiang Z."/>
        </authorList>
    </citation>
    <scope>NUCLEOTIDE SEQUENCE</scope>
    <source>
        <strain evidence="1">KCTC 29190</strain>
    </source>
</reference>
<protein>
    <submittedName>
        <fullName evidence="1">Uncharacterized protein</fullName>
    </submittedName>
</protein>
<dbReference type="AlphaFoldDB" id="A0A9X3SAW3"/>
<evidence type="ECO:0000313" key="1">
    <source>
        <dbReference type="EMBL" id="MDA0184113.1"/>
    </source>
</evidence>
<dbReference type="RefSeq" id="WP_270028530.1">
    <property type="nucleotide sequence ID" value="NZ_JAPDDP010000068.1"/>
</dbReference>